<organism evidence="8 9">
    <name type="scientific">Candidatus Auribacter fodinae</name>
    <dbReference type="NCBI Taxonomy" id="2093366"/>
    <lineage>
        <taxon>Bacteria</taxon>
        <taxon>Pseudomonadati</taxon>
        <taxon>Candidatus Auribacterota</taxon>
        <taxon>Candidatus Auribacteria</taxon>
        <taxon>Candidatus Auribacterales</taxon>
        <taxon>Candidatus Auribacteraceae</taxon>
        <taxon>Candidatus Auribacter</taxon>
    </lineage>
</organism>
<dbReference type="Proteomes" id="UP000266426">
    <property type="component" value="Unassembled WGS sequence"/>
</dbReference>
<gene>
    <name evidence="8" type="ORF">C4541_06410</name>
</gene>
<accession>A0A3A4R2M8</accession>
<evidence type="ECO:0000256" key="2">
    <source>
        <dbReference type="ARBA" id="ARBA00022485"/>
    </source>
</evidence>
<proteinExistence type="inferred from homology"/>
<comment type="similarity">
    <text evidence="1">Belongs to the class-I fumarase family.</text>
</comment>
<sequence>MRTVKTAAIRDAVAAMLSKCTIDAEPFITDSFEKALETERNPVARGFLEQLQENYRLAGQKRLPICQDTGCDAVFVELGQSVCLEGDYIEDMINEGIRRATKEAYLRASMVKDPIKRGNTGDNTPAMVHYEIVPGDTVRISVLPKGAGCENMSRIAMLRPADGIEGIKKVVLNAVVEGGGNHCPPLCIGVGIGGSFEKVASLAKAALLLPFNERSGIPHIAELEDELITMINESDVGPQGLGGDTTAIGLRVLSCPTHIASLPVAVNISCHALRRATMVL</sequence>
<dbReference type="GO" id="GO:0051539">
    <property type="term" value="F:4 iron, 4 sulfur cluster binding"/>
    <property type="evidence" value="ECO:0007669"/>
    <property type="project" value="UniProtKB-KW"/>
</dbReference>
<dbReference type="GO" id="GO:0016829">
    <property type="term" value="F:lyase activity"/>
    <property type="evidence" value="ECO:0007669"/>
    <property type="project" value="UniProtKB-KW"/>
</dbReference>
<dbReference type="EMBL" id="QZJZ01000053">
    <property type="protein sequence ID" value="RJP59232.1"/>
    <property type="molecule type" value="Genomic_DNA"/>
</dbReference>
<dbReference type="GO" id="GO:0046872">
    <property type="term" value="F:metal ion binding"/>
    <property type="evidence" value="ECO:0007669"/>
    <property type="project" value="UniProtKB-KW"/>
</dbReference>
<keyword evidence="2" id="KW-0004">4Fe-4S</keyword>
<keyword evidence="4" id="KW-0408">Iron</keyword>
<feature type="domain" description="Fe-S hydro-lyase tartrate dehydratase alpha-type catalytic" evidence="7">
    <location>
        <begin position="11"/>
        <end position="278"/>
    </location>
</feature>
<comment type="caution">
    <text evidence="8">The sequence shown here is derived from an EMBL/GenBank/DDBJ whole genome shotgun (WGS) entry which is preliminary data.</text>
</comment>
<protein>
    <submittedName>
        <fullName evidence="8">Fumarate hydratase</fullName>
    </submittedName>
</protein>
<dbReference type="Pfam" id="PF05681">
    <property type="entry name" value="Fumerase"/>
    <property type="match status" value="1"/>
</dbReference>
<evidence type="ECO:0000259" key="7">
    <source>
        <dbReference type="Pfam" id="PF05681"/>
    </source>
</evidence>
<keyword evidence="5" id="KW-0411">Iron-sulfur</keyword>
<evidence type="ECO:0000256" key="4">
    <source>
        <dbReference type="ARBA" id="ARBA00023004"/>
    </source>
</evidence>
<evidence type="ECO:0000256" key="3">
    <source>
        <dbReference type="ARBA" id="ARBA00022723"/>
    </source>
</evidence>
<dbReference type="PANTHER" id="PTHR30389">
    <property type="entry name" value="FUMARATE HYDRATASE-RELATED"/>
    <property type="match status" value="1"/>
</dbReference>
<dbReference type="PANTHER" id="PTHR30389:SF17">
    <property type="entry name" value="L(+)-TARTRATE DEHYDRATASE SUBUNIT ALPHA-RELATED"/>
    <property type="match status" value="1"/>
</dbReference>
<reference evidence="8 9" key="1">
    <citation type="journal article" date="2017" name="ISME J.">
        <title>Energy and carbon metabolisms in a deep terrestrial subsurface fluid microbial community.</title>
        <authorList>
            <person name="Momper L."/>
            <person name="Jungbluth S.P."/>
            <person name="Lee M.D."/>
            <person name="Amend J.P."/>
        </authorList>
    </citation>
    <scope>NUCLEOTIDE SEQUENCE [LARGE SCALE GENOMIC DNA]</scope>
    <source>
        <strain evidence="8">SURF_26</strain>
    </source>
</reference>
<keyword evidence="6" id="KW-0456">Lyase</keyword>
<dbReference type="AlphaFoldDB" id="A0A3A4R2M8"/>
<evidence type="ECO:0000256" key="1">
    <source>
        <dbReference type="ARBA" id="ARBA00008876"/>
    </source>
</evidence>
<keyword evidence="3" id="KW-0479">Metal-binding</keyword>
<evidence type="ECO:0000256" key="6">
    <source>
        <dbReference type="ARBA" id="ARBA00023239"/>
    </source>
</evidence>
<dbReference type="InterPro" id="IPR051208">
    <property type="entry name" value="Class-I_Fumarase/Tartrate_DH"/>
</dbReference>
<evidence type="ECO:0000313" key="9">
    <source>
        <dbReference type="Proteomes" id="UP000266426"/>
    </source>
</evidence>
<evidence type="ECO:0000256" key="5">
    <source>
        <dbReference type="ARBA" id="ARBA00023014"/>
    </source>
</evidence>
<dbReference type="InterPro" id="IPR004646">
    <property type="entry name" value="Fe-S_hydro-lyase_TtdA-typ_cat"/>
</dbReference>
<dbReference type="NCBIfam" id="NF004885">
    <property type="entry name" value="PRK06246.1"/>
    <property type="match status" value="1"/>
</dbReference>
<evidence type="ECO:0000313" key="8">
    <source>
        <dbReference type="EMBL" id="RJP59232.1"/>
    </source>
</evidence>
<dbReference type="NCBIfam" id="TIGR00722">
    <property type="entry name" value="ttdA_fumA_fumB"/>
    <property type="match status" value="1"/>
</dbReference>
<name>A0A3A4R2M8_9BACT</name>